<keyword evidence="2" id="KW-0132">Cell division</keyword>
<dbReference type="Pfam" id="PF04977">
    <property type="entry name" value="DivIC"/>
    <property type="match status" value="1"/>
</dbReference>
<gene>
    <name evidence="9" type="ORF">CARN6_0958</name>
</gene>
<keyword evidence="5" id="KW-0472">Membrane</keyword>
<dbReference type="GO" id="GO:0043093">
    <property type="term" value="P:FtsZ-dependent cytokinesis"/>
    <property type="evidence" value="ECO:0007669"/>
    <property type="project" value="TreeGrafter"/>
</dbReference>
<evidence type="ECO:0000313" key="9">
    <source>
        <dbReference type="EMBL" id="CBI07604.1"/>
    </source>
</evidence>
<dbReference type="GO" id="GO:0030428">
    <property type="term" value="C:cell septum"/>
    <property type="evidence" value="ECO:0007669"/>
    <property type="project" value="TreeGrafter"/>
</dbReference>
<sequence>MFSEDAARQGSGNDVERRAGSIPEEELSPSSLLERVEITLRRNAQRAGSVALLVVALALGWNFVTGQNGISSWTSKRARDRQLSQEIDRLNAENARLSQHIERLKSDPAAIEFEARQRLHYARPDEVIYSLSSSGSSDATTTGNQEQTR</sequence>
<evidence type="ECO:0000256" key="2">
    <source>
        <dbReference type="ARBA" id="ARBA00022618"/>
    </source>
</evidence>
<evidence type="ECO:0000256" key="1">
    <source>
        <dbReference type="ARBA" id="ARBA00022475"/>
    </source>
</evidence>
<evidence type="ECO:0000256" key="8">
    <source>
        <dbReference type="SAM" id="MobiDB-lite"/>
    </source>
</evidence>
<evidence type="ECO:0000256" key="7">
    <source>
        <dbReference type="SAM" id="Coils"/>
    </source>
</evidence>
<keyword evidence="6" id="KW-0131">Cell cycle</keyword>
<keyword evidence="1" id="KW-1003">Cell membrane</keyword>
<protein>
    <recommendedName>
        <fullName evidence="10">Septum formation initiator family protein</fullName>
    </recommendedName>
</protein>
<keyword evidence="7" id="KW-0175">Coiled coil</keyword>
<comment type="caution">
    <text evidence="9">The sequence shown here is derived from an EMBL/GenBank/DDBJ whole genome shotgun (WGS) entry which is preliminary data.</text>
</comment>
<proteinExistence type="predicted"/>
<dbReference type="InterPro" id="IPR007060">
    <property type="entry name" value="FtsL/DivIC"/>
</dbReference>
<dbReference type="AlphaFoldDB" id="E6QK37"/>
<organism evidence="9">
    <name type="scientific">mine drainage metagenome</name>
    <dbReference type="NCBI Taxonomy" id="410659"/>
    <lineage>
        <taxon>unclassified sequences</taxon>
        <taxon>metagenomes</taxon>
        <taxon>ecological metagenomes</taxon>
    </lineage>
</organism>
<reference evidence="9" key="1">
    <citation type="submission" date="2009-10" db="EMBL/GenBank/DDBJ databases">
        <title>Diversity of trophic interactions inside an arsenic-rich microbial ecosystem.</title>
        <authorList>
            <person name="Bertin P.N."/>
            <person name="Heinrich-Salmeron A."/>
            <person name="Pelletier E."/>
            <person name="Goulhen-Chollet F."/>
            <person name="Arsene-Ploetze F."/>
            <person name="Gallien S."/>
            <person name="Calteau A."/>
            <person name="Vallenet D."/>
            <person name="Casiot C."/>
            <person name="Chane-Woon-Ming B."/>
            <person name="Giloteaux L."/>
            <person name="Barakat M."/>
            <person name="Bonnefoy V."/>
            <person name="Bruneel O."/>
            <person name="Chandler M."/>
            <person name="Cleiss J."/>
            <person name="Duran R."/>
            <person name="Elbaz-Poulichet F."/>
            <person name="Fonknechten N."/>
            <person name="Lauga B."/>
            <person name="Mornico D."/>
            <person name="Ortet P."/>
            <person name="Schaeffer C."/>
            <person name="Siguier P."/>
            <person name="Alexander Thil Smith A."/>
            <person name="Van Dorsselaer A."/>
            <person name="Weissenbach J."/>
            <person name="Medigue C."/>
            <person name="Le Paslier D."/>
        </authorList>
    </citation>
    <scope>NUCLEOTIDE SEQUENCE</scope>
</reference>
<name>E6QK37_9ZZZZ</name>
<dbReference type="InterPro" id="IPR023081">
    <property type="entry name" value="Cell_div_FtsB"/>
</dbReference>
<dbReference type="PANTHER" id="PTHR37485">
    <property type="entry name" value="CELL DIVISION PROTEIN FTSB"/>
    <property type="match status" value="1"/>
</dbReference>
<dbReference type="PANTHER" id="PTHR37485:SF1">
    <property type="entry name" value="CELL DIVISION PROTEIN FTSB"/>
    <property type="match status" value="1"/>
</dbReference>
<accession>E6QK37</accession>
<dbReference type="EMBL" id="CABQ01000108">
    <property type="protein sequence ID" value="CBI07604.1"/>
    <property type="molecule type" value="Genomic_DNA"/>
</dbReference>
<evidence type="ECO:0000256" key="5">
    <source>
        <dbReference type="ARBA" id="ARBA00023136"/>
    </source>
</evidence>
<evidence type="ECO:0000256" key="3">
    <source>
        <dbReference type="ARBA" id="ARBA00022692"/>
    </source>
</evidence>
<evidence type="ECO:0000256" key="6">
    <source>
        <dbReference type="ARBA" id="ARBA00023306"/>
    </source>
</evidence>
<keyword evidence="3" id="KW-0812">Transmembrane</keyword>
<feature type="coiled-coil region" evidence="7">
    <location>
        <begin position="80"/>
        <end position="107"/>
    </location>
</feature>
<keyword evidence="4" id="KW-1133">Transmembrane helix</keyword>
<evidence type="ECO:0008006" key="10">
    <source>
        <dbReference type="Google" id="ProtNLM"/>
    </source>
</evidence>
<feature type="region of interest" description="Disordered" evidence="8">
    <location>
        <begin position="1"/>
        <end position="26"/>
    </location>
</feature>
<evidence type="ECO:0000256" key="4">
    <source>
        <dbReference type="ARBA" id="ARBA00022989"/>
    </source>
</evidence>